<evidence type="ECO:0000313" key="3">
    <source>
        <dbReference type="EMBL" id="MCM2464826.1"/>
    </source>
</evidence>
<dbReference type="PANTHER" id="PTHR36842">
    <property type="entry name" value="PROTEIN TOLB HOMOLOG"/>
    <property type="match status" value="1"/>
</dbReference>
<keyword evidence="4" id="KW-1185">Reference proteome</keyword>
<dbReference type="Proteomes" id="UP001523230">
    <property type="component" value="Unassembled WGS sequence"/>
</dbReference>
<feature type="compositionally biased region" description="Low complexity" evidence="2">
    <location>
        <begin position="346"/>
        <end position="366"/>
    </location>
</feature>
<feature type="compositionally biased region" description="Low complexity" evidence="2">
    <location>
        <begin position="385"/>
        <end position="405"/>
    </location>
</feature>
<comment type="caution">
    <text evidence="3">The sequence shown here is derived from an EMBL/GenBank/DDBJ whole genome shotgun (WGS) entry which is preliminary data.</text>
</comment>
<dbReference type="AlphaFoldDB" id="A0ABD4TCN6"/>
<proteinExistence type="inferred from homology"/>
<comment type="similarity">
    <text evidence="1">Belongs to the TolB family.</text>
</comment>
<reference evidence="3 4" key="1">
    <citation type="submission" date="2018-05" db="EMBL/GenBank/DDBJ databases">
        <title>Isolation and characterization of genus Methanoculleus species and their viruses from deep sea marine sediment offshore southwestern Taiwan.</title>
        <authorList>
            <person name="Wei W.-H."/>
            <person name="Chen W.-C."/>
            <person name="Lai M.-C."/>
            <person name="Chen S.-C."/>
        </authorList>
    </citation>
    <scope>NUCLEOTIDE SEQUENCE [LARGE SCALE GENOMIC DNA]</scope>
    <source>
        <strain evidence="3 4">CWC-02</strain>
    </source>
</reference>
<dbReference type="InterPro" id="IPR011659">
    <property type="entry name" value="WD40"/>
</dbReference>
<gene>
    <name evidence="3" type="ORF">DIC75_00610</name>
</gene>
<dbReference type="InterPro" id="IPR011042">
    <property type="entry name" value="6-blade_b-propeller_TolB-like"/>
</dbReference>
<evidence type="ECO:0008006" key="5">
    <source>
        <dbReference type="Google" id="ProtNLM"/>
    </source>
</evidence>
<dbReference type="Gene3D" id="2.120.10.30">
    <property type="entry name" value="TolB, C-terminal domain"/>
    <property type="match status" value="2"/>
</dbReference>
<feature type="compositionally biased region" description="Pro residues" evidence="2">
    <location>
        <begin position="329"/>
        <end position="345"/>
    </location>
</feature>
<evidence type="ECO:0000256" key="1">
    <source>
        <dbReference type="ARBA" id="ARBA00009820"/>
    </source>
</evidence>
<evidence type="ECO:0000313" key="4">
    <source>
        <dbReference type="Proteomes" id="UP001523230"/>
    </source>
</evidence>
<feature type="region of interest" description="Disordered" evidence="2">
    <location>
        <begin position="314"/>
        <end position="430"/>
    </location>
</feature>
<protein>
    <recommendedName>
        <fullName evidence="5">DUF5050 domain-containing protein</fullName>
    </recommendedName>
</protein>
<dbReference type="SUPFAM" id="SSF69304">
    <property type="entry name" value="Tricorn protease N-terminal domain"/>
    <property type="match status" value="1"/>
</dbReference>
<sequence>MLPDSRGASAGVGAKSPPRPKGEMRGIAAERPVCIAILYPAGCYYIQPDPFPAEEGSPVHPAPPISCDYPFDAHTRDILCSQGYEMPSGTFLQHGGSPGRHSRSGRGNLQETEMLDKRNFYAPVLALIALTLLAGVVSAEEHQITNASVDQVYSTVLDDRILWSDNRTGDYDVYLYNLTEESERAVSPPDTDQFASALPAGMGMSGDRIVWEDNRSGNRDIYLYEIATGEESQITNETGHEVNPAVAGDWIVWQDNRNGNWDIYLYDIATGTETQITTDENVQMTPAVTESMVVWNDYRNGNWDIYAWTPDATAPSAPSGPGAGGIPAPDAPPAPGADPTPPPPGASGTTTPPTTSAPTVTSTATPTPTPEEDYEVGEVPPGPSPESQGGPPVTPVTWTPVEVTPRIPLPSELGDPPLVVTPTPPIPGPL</sequence>
<dbReference type="InterPro" id="IPR027618">
    <property type="entry name" value="Beta_prop_Msarc"/>
</dbReference>
<evidence type="ECO:0000256" key="2">
    <source>
        <dbReference type="SAM" id="MobiDB-lite"/>
    </source>
</evidence>
<dbReference type="EMBL" id="QFDM01000001">
    <property type="protein sequence ID" value="MCM2464826.1"/>
    <property type="molecule type" value="Genomic_DNA"/>
</dbReference>
<dbReference type="NCBIfam" id="TIGR04275">
    <property type="entry name" value="beta_prop_Msarc"/>
    <property type="match status" value="4"/>
</dbReference>
<feature type="region of interest" description="Disordered" evidence="2">
    <location>
        <begin position="1"/>
        <end position="25"/>
    </location>
</feature>
<name>A0ABD4TCN6_9EURY</name>
<dbReference type="Pfam" id="PF07676">
    <property type="entry name" value="PD40"/>
    <property type="match status" value="1"/>
</dbReference>
<organism evidence="3 4">
    <name type="scientific">Methanoculleus oceani</name>
    <dbReference type="NCBI Taxonomy" id="2184756"/>
    <lineage>
        <taxon>Archaea</taxon>
        <taxon>Methanobacteriati</taxon>
        <taxon>Methanobacteriota</taxon>
        <taxon>Stenosarchaea group</taxon>
        <taxon>Methanomicrobia</taxon>
        <taxon>Methanomicrobiales</taxon>
        <taxon>Methanomicrobiaceae</taxon>
        <taxon>Methanoculleus</taxon>
    </lineage>
</organism>
<accession>A0ABD4TCN6</accession>
<dbReference type="PANTHER" id="PTHR36842:SF1">
    <property type="entry name" value="PROTEIN TOLB"/>
    <property type="match status" value="1"/>
</dbReference>